<dbReference type="PANTHER" id="PTHR48020">
    <property type="entry name" value="PROTON MYO-INOSITOL COTRANSPORTER"/>
    <property type="match status" value="1"/>
</dbReference>
<keyword evidence="8 9" id="KW-0472">Membrane</keyword>
<keyword evidence="3" id="KW-0813">Transport</keyword>
<dbReference type="AlphaFoldDB" id="A0A3B1CF57"/>
<gene>
    <name evidence="11" type="ORF">MNBD_IGNAVI01-940</name>
</gene>
<dbReference type="GO" id="GO:0022857">
    <property type="term" value="F:transmembrane transporter activity"/>
    <property type="evidence" value="ECO:0007669"/>
    <property type="project" value="InterPro"/>
</dbReference>
<sequence>MKNNKYVIYSTIVAALGGLLFGFDTAVISGTTSWLEKVYELSSFWLGFTVTSALIGTIIGAIIIGKPADKYGRRNTLFIVAVLYFISALGSAFAWDWYSFLFFRFIGGIGVGGASVVSPMYIAEISPAKYRGRLVAITQFNIVFGVLLAFFSNYIITELNLGAVEWRWMFGVEAVPAAIFFILLFKNPLSPRWLVANDRINEAKTVIEKCGSDSGNVEEEIEAIKVSLDFEHDSLHEPLLSKKYIKPIMLAIAIAMFNQLSGINAIMYYAPHIFKMAGAGSESAMLQTVLIGGINLILTMLALAVIDNFGRKKLMLVGSIGYILSLSSVAWAFYTYGTEFTETGSWIILISLLVFVASHAFGQGAVIWVFLSEIFPNKVRARGEALGTFTHWFMAAAISWTFPIIAEVSGGNTFAFYAVCMVGQLFWVIYVMPETKGVSLEQIQKKLGIK</sequence>
<dbReference type="PROSITE" id="PS00217">
    <property type="entry name" value="SUGAR_TRANSPORT_2"/>
    <property type="match status" value="1"/>
</dbReference>
<feature type="transmembrane region" description="Helical" evidence="9">
    <location>
        <begin position="289"/>
        <end position="307"/>
    </location>
</feature>
<dbReference type="InterPro" id="IPR020846">
    <property type="entry name" value="MFS_dom"/>
</dbReference>
<feature type="domain" description="Major facilitator superfamily (MFS) profile" evidence="10">
    <location>
        <begin position="10"/>
        <end position="436"/>
    </location>
</feature>
<dbReference type="Gene3D" id="1.20.1250.20">
    <property type="entry name" value="MFS general substrate transporter like domains"/>
    <property type="match status" value="2"/>
</dbReference>
<feature type="transmembrane region" description="Helical" evidence="9">
    <location>
        <begin position="101"/>
        <end position="122"/>
    </location>
</feature>
<protein>
    <submittedName>
        <fullName evidence="11">D-xylose proton-symporter XylE</fullName>
    </submittedName>
</protein>
<evidence type="ECO:0000256" key="9">
    <source>
        <dbReference type="SAM" id="Phobius"/>
    </source>
</evidence>
<dbReference type="InterPro" id="IPR036259">
    <property type="entry name" value="MFS_trans_sf"/>
</dbReference>
<dbReference type="Pfam" id="PF00083">
    <property type="entry name" value="Sugar_tr"/>
    <property type="match status" value="1"/>
</dbReference>
<evidence type="ECO:0000256" key="2">
    <source>
        <dbReference type="ARBA" id="ARBA00010992"/>
    </source>
</evidence>
<evidence type="ECO:0000256" key="7">
    <source>
        <dbReference type="ARBA" id="ARBA00022989"/>
    </source>
</evidence>
<comment type="subcellular location">
    <subcellularLocation>
        <location evidence="1">Cell membrane</location>
        <topology evidence="1">Multi-pass membrane protein</topology>
    </subcellularLocation>
</comment>
<dbReference type="InterPro" id="IPR003663">
    <property type="entry name" value="Sugar/inositol_transpt"/>
</dbReference>
<feature type="transmembrane region" description="Helical" evidence="9">
    <location>
        <begin position="248"/>
        <end position="269"/>
    </location>
</feature>
<dbReference type="PRINTS" id="PR00171">
    <property type="entry name" value="SUGRTRNSPORT"/>
</dbReference>
<evidence type="ECO:0000256" key="1">
    <source>
        <dbReference type="ARBA" id="ARBA00004651"/>
    </source>
</evidence>
<dbReference type="InterPro" id="IPR005829">
    <property type="entry name" value="Sugar_transporter_CS"/>
</dbReference>
<dbReference type="NCBIfam" id="TIGR00879">
    <property type="entry name" value="SP"/>
    <property type="match status" value="1"/>
</dbReference>
<evidence type="ECO:0000256" key="6">
    <source>
        <dbReference type="ARBA" id="ARBA00022692"/>
    </source>
</evidence>
<feature type="transmembrane region" description="Helical" evidence="9">
    <location>
        <begin position="383"/>
        <end position="402"/>
    </location>
</feature>
<organism evidence="11">
    <name type="scientific">hydrothermal vent metagenome</name>
    <dbReference type="NCBI Taxonomy" id="652676"/>
    <lineage>
        <taxon>unclassified sequences</taxon>
        <taxon>metagenomes</taxon>
        <taxon>ecological metagenomes</taxon>
    </lineage>
</organism>
<dbReference type="FunFam" id="1.20.1250.20:FF:000218">
    <property type="entry name" value="facilitated trehalose transporter Tret1"/>
    <property type="match status" value="1"/>
</dbReference>
<evidence type="ECO:0000313" key="11">
    <source>
        <dbReference type="EMBL" id="VAX26842.1"/>
    </source>
</evidence>
<feature type="transmembrane region" description="Helical" evidence="9">
    <location>
        <begin position="43"/>
        <end position="64"/>
    </location>
</feature>
<keyword evidence="5" id="KW-0762">Sugar transport</keyword>
<dbReference type="PROSITE" id="PS00216">
    <property type="entry name" value="SUGAR_TRANSPORT_1"/>
    <property type="match status" value="2"/>
</dbReference>
<reference evidence="11" key="1">
    <citation type="submission" date="2018-06" db="EMBL/GenBank/DDBJ databases">
        <authorList>
            <person name="Zhirakovskaya E."/>
        </authorList>
    </citation>
    <scope>NUCLEOTIDE SEQUENCE</scope>
</reference>
<evidence type="ECO:0000256" key="8">
    <source>
        <dbReference type="ARBA" id="ARBA00023136"/>
    </source>
</evidence>
<comment type="similarity">
    <text evidence="2">Belongs to the major facilitator superfamily. Sugar transporter (TC 2.A.1.1) family.</text>
</comment>
<feature type="transmembrane region" description="Helical" evidence="9">
    <location>
        <begin position="314"/>
        <end position="334"/>
    </location>
</feature>
<feature type="transmembrane region" description="Helical" evidence="9">
    <location>
        <begin position="168"/>
        <end position="185"/>
    </location>
</feature>
<feature type="transmembrane region" description="Helical" evidence="9">
    <location>
        <begin position="346"/>
        <end position="371"/>
    </location>
</feature>
<evidence type="ECO:0000259" key="10">
    <source>
        <dbReference type="PROSITE" id="PS50850"/>
    </source>
</evidence>
<dbReference type="PROSITE" id="PS50850">
    <property type="entry name" value="MFS"/>
    <property type="match status" value="1"/>
</dbReference>
<dbReference type="InterPro" id="IPR005828">
    <property type="entry name" value="MFS_sugar_transport-like"/>
</dbReference>
<dbReference type="SUPFAM" id="SSF103473">
    <property type="entry name" value="MFS general substrate transporter"/>
    <property type="match status" value="1"/>
</dbReference>
<keyword evidence="4" id="KW-1003">Cell membrane</keyword>
<dbReference type="InterPro" id="IPR050814">
    <property type="entry name" value="Myo-inositol_Transporter"/>
</dbReference>
<dbReference type="GO" id="GO:0005886">
    <property type="term" value="C:plasma membrane"/>
    <property type="evidence" value="ECO:0007669"/>
    <property type="project" value="UniProtKB-SubCell"/>
</dbReference>
<feature type="transmembrane region" description="Helical" evidence="9">
    <location>
        <begin position="7"/>
        <end position="23"/>
    </location>
</feature>
<evidence type="ECO:0000256" key="5">
    <source>
        <dbReference type="ARBA" id="ARBA00022597"/>
    </source>
</evidence>
<proteinExistence type="inferred from homology"/>
<feature type="transmembrane region" description="Helical" evidence="9">
    <location>
        <begin position="414"/>
        <end position="432"/>
    </location>
</feature>
<keyword evidence="6 9" id="KW-0812">Transmembrane</keyword>
<feature type="transmembrane region" description="Helical" evidence="9">
    <location>
        <begin position="134"/>
        <end position="156"/>
    </location>
</feature>
<name>A0A3B1CF57_9ZZZZ</name>
<keyword evidence="7 9" id="KW-1133">Transmembrane helix</keyword>
<accession>A0A3B1CF57</accession>
<evidence type="ECO:0000256" key="3">
    <source>
        <dbReference type="ARBA" id="ARBA00022448"/>
    </source>
</evidence>
<feature type="transmembrane region" description="Helical" evidence="9">
    <location>
        <begin position="76"/>
        <end position="95"/>
    </location>
</feature>
<dbReference type="PANTHER" id="PTHR48020:SF12">
    <property type="entry name" value="PROTON MYO-INOSITOL COTRANSPORTER"/>
    <property type="match status" value="1"/>
</dbReference>
<dbReference type="EMBL" id="UOGD01000357">
    <property type="protein sequence ID" value="VAX26842.1"/>
    <property type="molecule type" value="Genomic_DNA"/>
</dbReference>
<evidence type="ECO:0000256" key="4">
    <source>
        <dbReference type="ARBA" id="ARBA00022475"/>
    </source>
</evidence>